<protein>
    <recommendedName>
        <fullName evidence="3 11">ATP synthase subunit d, mitochondrial</fullName>
    </recommendedName>
</protein>
<reference evidence="13 14" key="1">
    <citation type="journal article" name="Sci. Rep.">
        <title>Genome-scale phylogenetic analyses confirm Olpidium as the closest living zoosporic fungus to the non-flagellated, terrestrial fungi.</title>
        <authorList>
            <person name="Chang Y."/>
            <person name="Rochon D."/>
            <person name="Sekimoto S."/>
            <person name="Wang Y."/>
            <person name="Chovatia M."/>
            <person name="Sandor L."/>
            <person name="Salamov A."/>
            <person name="Grigoriev I.V."/>
            <person name="Stajich J.E."/>
            <person name="Spatafora J.W."/>
        </authorList>
    </citation>
    <scope>NUCLEOTIDE SEQUENCE [LARGE SCALE GENOMIC DNA]</scope>
    <source>
        <strain evidence="13">S191</strain>
    </source>
</reference>
<keyword evidence="12" id="KW-0175">Coiled coil</keyword>
<evidence type="ECO:0000256" key="2">
    <source>
        <dbReference type="ARBA" id="ARBA00006842"/>
    </source>
</evidence>
<keyword evidence="7 11" id="KW-0999">Mitochondrion inner membrane</keyword>
<proteinExistence type="inferred from homology"/>
<evidence type="ECO:0000256" key="5">
    <source>
        <dbReference type="ARBA" id="ARBA00022547"/>
    </source>
</evidence>
<keyword evidence="5" id="KW-0138">CF(0)</keyword>
<keyword evidence="4 11" id="KW-0813">Transport</keyword>
<comment type="similarity">
    <text evidence="2 11">Belongs to the ATPase d subunit family.</text>
</comment>
<evidence type="ECO:0000313" key="14">
    <source>
        <dbReference type="Proteomes" id="UP000673691"/>
    </source>
</evidence>
<dbReference type="GO" id="GO:0015986">
    <property type="term" value="P:proton motive force-driven ATP synthesis"/>
    <property type="evidence" value="ECO:0007669"/>
    <property type="project" value="UniProtKB-UniRule"/>
</dbReference>
<evidence type="ECO:0000256" key="3">
    <source>
        <dbReference type="ARBA" id="ARBA00021688"/>
    </source>
</evidence>
<keyword evidence="10 11" id="KW-0472">Membrane</keyword>
<evidence type="ECO:0000256" key="12">
    <source>
        <dbReference type="SAM" id="Coils"/>
    </source>
</evidence>
<evidence type="ECO:0000256" key="11">
    <source>
        <dbReference type="PIRNR" id="PIRNR005514"/>
    </source>
</evidence>
<dbReference type="GO" id="GO:0015078">
    <property type="term" value="F:proton transmembrane transporter activity"/>
    <property type="evidence" value="ECO:0007669"/>
    <property type="project" value="InterPro"/>
</dbReference>
<comment type="subcellular location">
    <subcellularLocation>
        <location evidence="1 11">Mitochondrion inner membrane</location>
    </subcellularLocation>
</comment>
<sequence length="167" mass="18947">MATKHAATKVDWQKLLTVVSSINSTTAAQLSAFKKRHDELRRTTKALEDSIPEIDFEYYRRVLKNQDVVKRAESALADFKPVKMALDDQLAVISKFEKKAIEKAEETAKQVEAEVNDLKQTIKNIETARPVDQLTYFIMEHHSNLDLFSTTIYPAVSHAPQVISADE</sequence>
<comment type="function">
    <text evidence="11">Mitochondrial membrane ATP synthase (F(1)F(0) ATP synthase or Complex V) produces ATP from ADP in the presence of a proton gradient across the membrane which is generated by electron transport complexes of the respiratory chain. F-type ATPases consist of two structural domains, F(1) - containing the extramembraneous catalytic core, and F(0) - containing the membrane proton channel, linked together by a central stalk and a peripheral stalk. During catalysis, ATP synthesis in the catalytic domain of F(1) is coupled via a rotary mechanism of the central stalk subunits to proton translocation.</text>
</comment>
<name>A0A8H7ZTT2_9FUNG</name>
<dbReference type="Pfam" id="PF05873">
    <property type="entry name" value="Mt_ATP-synt_D"/>
    <property type="match status" value="1"/>
</dbReference>
<comment type="caution">
    <text evidence="13">The sequence shown here is derived from an EMBL/GenBank/DDBJ whole genome shotgun (WGS) entry which is preliminary data.</text>
</comment>
<evidence type="ECO:0000256" key="8">
    <source>
        <dbReference type="ARBA" id="ARBA00023065"/>
    </source>
</evidence>
<dbReference type="InterPro" id="IPR036228">
    <property type="entry name" value="ATP_synth_F0_dsu_sf_mt"/>
</dbReference>
<dbReference type="InterPro" id="IPR008689">
    <property type="entry name" value="ATP_synth_F0_dsu_mt"/>
</dbReference>
<evidence type="ECO:0000256" key="1">
    <source>
        <dbReference type="ARBA" id="ARBA00004273"/>
    </source>
</evidence>
<dbReference type="GO" id="GO:0005743">
    <property type="term" value="C:mitochondrial inner membrane"/>
    <property type="evidence" value="ECO:0007669"/>
    <property type="project" value="UniProtKB-SubCell"/>
</dbReference>
<keyword evidence="14" id="KW-1185">Reference proteome</keyword>
<evidence type="ECO:0000256" key="9">
    <source>
        <dbReference type="ARBA" id="ARBA00023128"/>
    </source>
</evidence>
<dbReference type="Gene3D" id="6.10.280.70">
    <property type="match status" value="1"/>
</dbReference>
<keyword evidence="9 11" id="KW-0496">Mitochondrion</keyword>
<dbReference type="GO" id="GO:0045259">
    <property type="term" value="C:proton-transporting ATP synthase complex"/>
    <property type="evidence" value="ECO:0007669"/>
    <property type="project" value="UniProtKB-KW"/>
</dbReference>
<dbReference type="SUPFAM" id="SSF161065">
    <property type="entry name" value="ATP synthase D chain-like"/>
    <property type="match status" value="1"/>
</dbReference>
<organism evidence="13 14">
    <name type="scientific">Olpidium bornovanus</name>
    <dbReference type="NCBI Taxonomy" id="278681"/>
    <lineage>
        <taxon>Eukaryota</taxon>
        <taxon>Fungi</taxon>
        <taxon>Fungi incertae sedis</taxon>
        <taxon>Olpidiomycota</taxon>
        <taxon>Olpidiomycotina</taxon>
        <taxon>Olpidiomycetes</taxon>
        <taxon>Olpidiales</taxon>
        <taxon>Olpidiaceae</taxon>
        <taxon>Olpidium</taxon>
    </lineage>
</organism>
<evidence type="ECO:0000256" key="10">
    <source>
        <dbReference type="ARBA" id="ARBA00023136"/>
    </source>
</evidence>
<dbReference type="EMBL" id="JAEFCI010007185">
    <property type="protein sequence ID" value="KAG5459226.1"/>
    <property type="molecule type" value="Genomic_DNA"/>
</dbReference>
<dbReference type="OrthoDB" id="35799at2759"/>
<dbReference type="AlphaFoldDB" id="A0A8H7ZTT2"/>
<evidence type="ECO:0000256" key="6">
    <source>
        <dbReference type="ARBA" id="ARBA00022781"/>
    </source>
</evidence>
<keyword evidence="8 11" id="KW-0406">Ion transport</keyword>
<accession>A0A8H7ZTT2</accession>
<keyword evidence="6 11" id="KW-0375">Hydrogen ion transport</keyword>
<evidence type="ECO:0000313" key="13">
    <source>
        <dbReference type="EMBL" id="KAG5459226.1"/>
    </source>
</evidence>
<feature type="coiled-coil region" evidence="12">
    <location>
        <begin position="94"/>
        <end position="128"/>
    </location>
</feature>
<dbReference type="PIRSF" id="PIRSF005514">
    <property type="entry name" value="ATPase_F0_D_mt"/>
    <property type="match status" value="1"/>
</dbReference>
<dbReference type="PANTHER" id="PTHR12700">
    <property type="entry name" value="ATP SYNTHASE SUBUNIT D, MITOCHONDRIAL"/>
    <property type="match status" value="1"/>
</dbReference>
<dbReference type="Proteomes" id="UP000673691">
    <property type="component" value="Unassembled WGS sequence"/>
</dbReference>
<gene>
    <name evidence="13" type="ORF">BJ554DRAFT_398</name>
</gene>
<evidence type="ECO:0000256" key="4">
    <source>
        <dbReference type="ARBA" id="ARBA00022448"/>
    </source>
</evidence>
<evidence type="ECO:0000256" key="7">
    <source>
        <dbReference type="ARBA" id="ARBA00022792"/>
    </source>
</evidence>